<dbReference type="EMBL" id="CM000781">
    <property type="protein sequence ID" value="AQK70488.1"/>
    <property type="molecule type" value="Genomic_DNA"/>
</dbReference>
<reference evidence="2" key="1">
    <citation type="submission" date="2015-12" db="EMBL/GenBank/DDBJ databases">
        <title>Update maize B73 reference genome by single molecule sequencing technologies.</title>
        <authorList>
            <consortium name="Maize Genome Sequencing Project"/>
            <person name="Ware D."/>
        </authorList>
    </citation>
    <scope>NUCLEOTIDE SEQUENCE</scope>
    <source>
        <tissue evidence="2">Seedling</tissue>
    </source>
</reference>
<feature type="transmembrane region" description="Helical" evidence="1">
    <location>
        <begin position="113"/>
        <end position="130"/>
    </location>
</feature>
<gene>
    <name evidence="2" type="ORF">ZEAMMB73_Zm00001d016326</name>
</gene>
<sequence>MSAICTAIFFFYSVLHAPFMYTYTHVQTIFCRIVPGIQCLVAILSRAITLLVLSQTGARLLRHPSSLVMVICSLGLILGHRHSMVHLSNLMVAIPQHLVAIRLGGISLKTSNLIQLPLVLGMIIIASSSNLNNNNLPLGLLLLLMPLATIMASLQHMLHKDMILPILSIVVGSKHMDMMATLVTRPKASSRATLSRLVMTSRDMVHLLMDQLRTRPRMGPAMVVLVGPPRHLRGSKLQPQLLEATLAMPVNRLLVLQQAIQFKVQLHLDMVLHHPSLAMAPNLHSKVDMVRALMGSLLHTARNLLHLHLMDKLRLLDLLRVVMCSMVTANLHTVHHQLTLVHPLQATRAMANSSLMAMLMVVEAMGSLQPTLLKQQLLLHPRITLPHLPRPLEQQLRQLLTTMGVPKLLRKLDLQQLIGNKLFTSLCCVVSSTVA</sequence>
<dbReference type="EMBL" id="CM000781">
    <property type="protein sequence ID" value="AQK70486.1"/>
    <property type="molecule type" value="Genomic_DNA"/>
</dbReference>
<keyword evidence="1" id="KW-0472">Membrane</keyword>
<organism evidence="2">
    <name type="scientific">Zea mays</name>
    <name type="common">Maize</name>
    <dbReference type="NCBI Taxonomy" id="4577"/>
    <lineage>
        <taxon>Eukaryota</taxon>
        <taxon>Viridiplantae</taxon>
        <taxon>Streptophyta</taxon>
        <taxon>Embryophyta</taxon>
        <taxon>Tracheophyta</taxon>
        <taxon>Spermatophyta</taxon>
        <taxon>Magnoliopsida</taxon>
        <taxon>Liliopsida</taxon>
        <taxon>Poales</taxon>
        <taxon>Poaceae</taxon>
        <taxon>PACMAD clade</taxon>
        <taxon>Panicoideae</taxon>
        <taxon>Andropogonodae</taxon>
        <taxon>Andropogoneae</taxon>
        <taxon>Tripsacinae</taxon>
        <taxon>Zea</taxon>
    </lineage>
</organism>
<keyword evidence="1" id="KW-0812">Transmembrane</keyword>
<dbReference type="EMBL" id="CM000781">
    <property type="protein sequence ID" value="AQK70482.1"/>
    <property type="molecule type" value="Genomic_DNA"/>
</dbReference>
<keyword evidence="1" id="KW-1133">Transmembrane helix</keyword>
<dbReference type="EMBL" id="CM000781">
    <property type="protein sequence ID" value="AQK70484.1"/>
    <property type="molecule type" value="Genomic_DNA"/>
</dbReference>
<name>A0A1D6H6S3_MAIZE</name>
<dbReference type="EMBL" id="CM000781">
    <property type="protein sequence ID" value="AQK70483.1"/>
    <property type="molecule type" value="Genomic_DNA"/>
</dbReference>
<accession>A0A1D6H6S3</accession>
<dbReference type="AlphaFoldDB" id="A0A1D6H6S3"/>
<dbReference type="EMBL" id="CM000781">
    <property type="protein sequence ID" value="AQK70487.1"/>
    <property type="molecule type" value="Genomic_DNA"/>
</dbReference>
<evidence type="ECO:0000313" key="2">
    <source>
        <dbReference type="EMBL" id="AQK70491.1"/>
    </source>
</evidence>
<dbReference type="EMBL" id="CM000781">
    <property type="protein sequence ID" value="AQK70493.1"/>
    <property type="molecule type" value="Genomic_DNA"/>
</dbReference>
<evidence type="ECO:0000256" key="1">
    <source>
        <dbReference type="SAM" id="Phobius"/>
    </source>
</evidence>
<dbReference type="EMBL" id="CM000781">
    <property type="protein sequence ID" value="AQK70481.1"/>
    <property type="molecule type" value="Genomic_DNA"/>
</dbReference>
<feature type="transmembrane region" description="Helical" evidence="1">
    <location>
        <begin position="32"/>
        <end position="53"/>
    </location>
</feature>
<dbReference type="EMBL" id="CM000781">
    <property type="protein sequence ID" value="AQK70491.1"/>
    <property type="molecule type" value="Genomic_DNA"/>
</dbReference>
<feature type="transmembrane region" description="Helical" evidence="1">
    <location>
        <begin position="136"/>
        <end position="154"/>
    </location>
</feature>
<proteinExistence type="predicted"/>
<dbReference type="EMBL" id="CM000781">
    <property type="protein sequence ID" value="AQK70485.1"/>
    <property type="molecule type" value="Genomic_DNA"/>
</dbReference>
<feature type="transmembrane region" description="Helical" evidence="1">
    <location>
        <begin position="60"/>
        <end position="78"/>
    </location>
</feature>
<dbReference type="EMBL" id="CM000781">
    <property type="protein sequence ID" value="AQK70494.1"/>
    <property type="molecule type" value="Genomic_DNA"/>
</dbReference>
<feature type="transmembrane region" description="Helical" evidence="1">
    <location>
        <begin position="7"/>
        <end position="26"/>
    </location>
</feature>
<protein>
    <submittedName>
        <fullName evidence="2">KH domain-containing protein</fullName>
    </submittedName>
</protein>